<proteinExistence type="predicted"/>
<gene>
    <name evidence="2" type="ORF">chiPu_0033070</name>
</gene>
<feature type="region of interest" description="Disordered" evidence="1">
    <location>
        <begin position="68"/>
        <end position="95"/>
    </location>
</feature>
<feature type="non-terminal residue" evidence="2">
    <location>
        <position position="173"/>
    </location>
</feature>
<dbReference type="AlphaFoldDB" id="A0A401U2D6"/>
<accession>A0A401U2D6</accession>
<name>A0A401U2D6_CHIPU</name>
<comment type="caution">
    <text evidence="2">The sequence shown here is derived from an EMBL/GenBank/DDBJ whole genome shotgun (WGS) entry which is preliminary data.</text>
</comment>
<reference evidence="2 3" key="1">
    <citation type="journal article" date="2018" name="Nat. Ecol. Evol.">
        <title>Shark genomes provide insights into elasmobranch evolution and the origin of vertebrates.</title>
        <authorList>
            <person name="Hara Y"/>
            <person name="Yamaguchi K"/>
            <person name="Onimaru K"/>
            <person name="Kadota M"/>
            <person name="Koyanagi M"/>
            <person name="Keeley SD"/>
            <person name="Tatsumi K"/>
            <person name="Tanaka K"/>
            <person name="Motone F"/>
            <person name="Kageyama Y"/>
            <person name="Nozu R"/>
            <person name="Adachi N"/>
            <person name="Nishimura O"/>
            <person name="Nakagawa R"/>
            <person name="Tanegashima C"/>
            <person name="Kiyatake I"/>
            <person name="Matsumoto R"/>
            <person name="Murakumo K"/>
            <person name="Nishida K"/>
            <person name="Terakita A"/>
            <person name="Kuratani S"/>
            <person name="Sato K"/>
            <person name="Hyodo S Kuraku.S."/>
        </authorList>
    </citation>
    <scope>NUCLEOTIDE SEQUENCE [LARGE SCALE GENOMIC DNA]</scope>
</reference>
<evidence type="ECO:0000313" key="3">
    <source>
        <dbReference type="Proteomes" id="UP000287033"/>
    </source>
</evidence>
<organism evidence="2 3">
    <name type="scientific">Chiloscyllium punctatum</name>
    <name type="common">Brownbanded bambooshark</name>
    <name type="synonym">Hemiscyllium punctatum</name>
    <dbReference type="NCBI Taxonomy" id="137246"/>
    <lineage>
        <taxon>Eukaryota</taxon>
        <taxon>Metazoa</taxon>
        <taxon>Chordata</taxon>
        <taxon>Craniata</taxon>
        <taxon>Vertebrata</taxon>
        <taxon>Chondrichthyes</taxon>
        <taxon>Elasmobranchii</taxon>
        <taxon>Galeomorphii</taxon>
        <taxon>Galeoidea</taxon>
        <taxon>Orectolobiformes</taxon>
        <taxon>Hemiscylliidae</taxon>
        <taxon>Chiloscyllium</taxon>
    </lineage>
</organism>
<sequence length="173" mass="18141">MAGEVGVDAAGGDCACLLLRCAGALQQRRADARETVGLDDRHGIFLAVGPRDARVLLAVVGVMLSKRRGASKRRKSDPPYRKQGAPGPDFTGWNGRGRGAEFGCPAGAGRAAIHSPQASASGWHTSVRNIPGNRLRRSSAVYFVSQLAGYTNHHLGLSRAMFRPGLKGVAAGP</sequence>
<keyword evidence="3" id="KW-1185">Reference proteome</keyword>
<evidence type="ECO:0000313" key="2">
    <source>
        <dbReference type="EMBL" id="GCC49084.1"/>
    </source>
</evidence>
<dbReference type="Proteomes" id="UP000287033">
    <property type="component" value="Unassembled WGS sequence"/>
</dbReference>
<evidence type="ECO:0000256" key="1">
    <source>
        <dbReference type="SAM" id="MobiDB-lite"/>
    </source>
</evidence>
<protein>
    <submittedName>
        <fullName evidence="2">Uncharacterized protein</fullName>
    </submittedName>
</protein>
<dbReference type="EMBL" id="BEZZ01253597">
    <property type="protein sequence ID" value="GCC49084.1"/>
    <property type="molecule type" value="Genomic_DNA"/>
</dbReference>